<evidence type="ECO:0000256" key="2">
    <source>
        <dbReference type="ARBA" id="ARBA00022737"/>
    </source>
</evidence>
<dbReference type="GO" id="GO:0005634">
    <property type="term" value="C:nucleus"/>
    <property type="evidence" value="ECO:0007669"/>
    <property type="project" value="UniProtKB-SubCell"/>
</dbReference>
<dbReference type="AlphaFoldDB" id="B7PLV6"/>
<keyword evidence="4" id="KW-0238">DNA-binding</keyword>
<evidence type="ECO:0000256" key="5">
    <source>
        <dbReference type="ARBA" id="ARBA00023163"/>
    </source>
</evidence>
<feature type="region of interest" description="Disordered" evidence="7">
    <location>
        <begin position="416"/>
        <end position="469"/>
    </location>
</feature>
<keyword evidence="2" id="KW-0677">Repeat</keyword>
<keyword evidence="3" id="KW-0805">Transcription regulation</keyword>
<dbReference type="Pfam" id="PF23171">
    <property type="entry name" value="bHLH_HIF1A"/>
    <property type="match status" value="1"/>
</dbReference>
<evidence type="ECO:0000256" key="4">
    <source>
        <dbReference type="ARBA" id="ARBA00023125"/>
    </source>
</evidence>
<dbReference type="EMBL" id="DS743615">
    <property type="protein sequence ID" value="EEC07578.1"/>
    <property type="molecule type" value="Genomic_DNA"/>
</dbReference>
<comment type="subcellular location">
    <subcellularLocation>
        <location evidence="1">Nucleus</location>
    </subcellularLocation>
</comment>
<protein>
    <submittedName>
        <fullName evidence="9 10">Neuronal pas domain protein, putative</fullName>
    </submittedName>
</protein>
<evidence type="ECO:0000313" key="11">
    <source>
        <dbReference type="Proteomes" id="UP000001555"/>
    </source>
</evidence>
<dbReference type="InParanoid" id="B7PLV6"/>
<sequence length="469" mass="50594">MQTAPSYKPSRRLRNAWLTPATRSQDCSNANAASREASTCRPGGYLVDELLTAARGPSVGIPPGNGLLIAAATGAAARTPALGGRRPNGGPFQIRDLRLSAPREQPCSSFHGVAIVASSLPPFVRFVPADLITLMLAPGVRSPQRLRPFALLLKKKKKRTAGYRMAPARLNEANRDSMDKACKGRGHFLLPRWLQGNAFSRRGDEAVRAPLPLAPGTILEMRKEKSRDAARSRRGKENYEFYELAKMLPLPAAITSQLDKASIIRLTISYLKLRDFSQHGYRPWLRDQGASAAATSPSKTQLKAARTPLSRGQPRHPPRGPVTYGALYEAEPPPTAAVSAGQRALSLSGTTRGANGPSNLITSREILARLASRPDLSPRAPWGSFRHAAALSCGEGLPGRLAPNVRPGGEICGQRGWARRPPAGPRSVCPRGRFPVHMPPSTDARPTVSDRTDPSASLARSRALQRGRF</sequence>
<dbReference type="EnsemblMetazoa" id="ISCW018625-RA">
    <property type="protein sequence ID" value="ISCW018625-PA"/>
    <property type="gene ID" value="ISCW018625"/>
</dbReference>
<keyword evidence="5" id="KW-0804">Transcription</keyword>
<feature type="region of interest" description="Disordered" evidence="7">
    <location>
        <begin position="288"/>
        <end position="319"/>
    </location>
</feature>
<evidence type="ECO:0000256" key="6">
    <source>
        <dbReference type="ARBA" id="ARBA00023242"/>
    </source>
</evidence>
<reference evidence="10" key="2">
    <citation type="submission" date="2020-05" db="UniProtKB">
        <authorList>
            <consortium name="EnsemblMetazoa"/>
        </authorList>
    </citation>
    <scope>IDENTIFICATION</scope>
    <source>
        <strain evidence="10">wikel</strain>
    </source>
</reference>
<dbReference type="VEuPathDB" id="VectorBase:ISCP_037552"/>
<dbReference type="EMBL" id="ABJB011035474">
    <property type="status" value="NOT_ANNOTATED_CDS"/>
    <property type="molecule type" value="Genomic_DNA"/>
</dbReference>
<dbReference type="GO" id="GO:0003677">
    <property type="term" value="F:DNA binding"/>
    <property type="evidence" value="ECO:0007669"/>
    <property type="project" value="UniProtKB-KW"/>
</dbReference>
<evidence type="ECO:0000259" key="8">
    <source>
        <dbReference type="PROSITE" id="PS50888"/>
    </source>
</evidence>
<dbReference type="PROSITE" id="PS50888">
    <property type="entry name" value="BHLH"/>
    <property type="match status" value="1"/>
</dbReference>
<dbReference type="InterPro" id="IPR011598">
    <property type="entry name" value="bHLH_dom"/>
</dbReference>
<dbReference type="SMART" id="SM00353">
    <property type="entry name" value="HLH"/>
    <property type="match status" value="1"/>
</dbReference>
<feature type="domain" description="BHLH" evidence="8">
    <location>
        <begin position="221"/>
        <end position="274"/>
    </location>
</feature>
<dbReference type="InterPro" id="IPR036638">
    <property type="entry name" value="HLH_DNA-bd_sf"/>
</dbReference>
<dbReference type="GO" id="GO:0046983">
    <property type="term" value="F:protein dimerization activity"/>
    <property type="evidence" value="ECO:0007669"/>
    <property type="project" value="InterPro"/>
</dbReference>
<dbReference type="VEuPathDB" id="VectorBase:ISCI018625"/>
<dbReference type="PANTHER" id="PTHR23043:SF26">
    <property type="entry name" value="PROTEIN TRACHEALESS"/>
    <property type="match status" value="1"/>
</dbReference>
<name>B7PLV6_IXOSC</name>
<proteinExistence type="predicted"/>
<dbReference type="PANTHER" id="PTHR23043">
    <property type="entry name" value="HYPOXIA-INDUCIBLE FACTOR 1 ALPHA"/>
    <property type="match status" value="1"/>
</dbReference>
<gene>
    <name evidence="9" type="ORF">IscW_ISCW018625</name>
</gene>
<dbReference type="CDD" id="cd19733">
    <property type="entry name" value="bHLH-PAS_trachealess_like"/>
    <property type="match status" value="1"/>
</dbReference>
<dbReference type="STRING" id="6945.B7PLV6"/>
<keyword evidence="11" id="KW-1185">Reference proteome</keyword>
<dbReference type="FunFam" id="4.10.280.10:FF:000007">
    <property type="entry name" value="single-minded homolog 1 isoform X1"/>
    <property type="match status" value="1"/>
</dbReference>
<dbReference type="SUPFAM" id="SSF47459">
    <property type="entry name" value="HLH, helix-loop-helix DNA-binding domain"/>
    <property type="match status" value="1"/>
</dbReference>
<evidence type="ECO:0000256" key="3">
    <source>
        <dbReference type="ARBA" id="ARBA00023015"/>
    </source>
</evidence>
<evidence type="ECO:0000313" key="9">
    <source>
        <dbReference type="EMBL" id="EEC07578.1"/>
    </source>
</evidence>
<reference evidence="9 11" key="1">
    <citation type="submission" date="2008-03" db="EMBL/GenBank/DDBJ databases">
        <title>Annotation of Ixodes scapularis.</title>
        <authorList>
            <consortium name="Ixodes scapularis Genome Project Consortium"/>
            <person name="Caler E."/>
            <person name="Hannick L.I."/>
            <person name="Bidwell S."/>
            <person name="Joardar V."/>
            <person name="Thiagarajan M."/>
            <person name="Amedeo P."/>
            <person name="Galinsky K.J."/>
            <person name="Schobel S."/>
            <person name="Inman J."/>
            <person name="Hostetler J."/>
            <person name="Miller J."/>
            <person name="Hammond M."/>
            <person name="Megy K."/>
            <person name="Lawson D."/>
            <person name="Kodira C."/>
            <person name="Sutton G."/>
            <person name="Meyer J."/>
            <person name="Hill C.A."/>
            <person name="Birren B."/>
            <person name="Nene V."/>
            <person name="Collins F."/>
            <person name="Alarcon-Chaidez F."/>
            <person name="Wikel S."/>
            <person name="Strausberg R."/>
        </authorList>
    </citation>
    <scope>NUCLEOTIDE SEQUENCE [LARGE SCALE GENOMIC DNA]</scope>
    <source>
        <strain evidence="11">Wikel</strain>
        <strain evidence="9">Wikel colony</strain>
    </source>
</reference>
<dbReference type="OrthoDB" id="6021714at2759"/>
<organism>
    <name type="scientific">Ixodes scapularis</name>
    <name type="common">Black-legged tick</name>
    <name type="synonym">Deer tick</name>
    <dbReference type="NCBI Taxonomy" id="6945"/>
    <lineage>
        <taxon>Eukaryota</taxon>
        <taxon>Metazoa</taxon>
        <taxon>Ecdysozoa</taxon>
        <taxon>Arthropoda</taxon>
        <taxon>Chelicerata</taxon>
        <taxon>Arachnida</taxon>
        <taxon>Acari</taxon>
        <taxon>Parasitiformes</taxon>
        <taxon>Ixodida</taxon>
        <taxon>Ixodoidea</taxon>
        <taxon>Ixodidae</taxon>
        <taxon>Ixodinae</taxon>
        <taxon>Ixodes</taxon>
    </lineage>
</organism>
<evidence type="ECO:0000313" key="10">
    <source>
        <dbReference type="EnsemblMetazoa" id="ISCW018625-PA"/>
    </source>
</evidence>
<dbReference type="HOGENOM" id="CLU_583014_0_0_1"/>
<evidence type="ECO:0000256" key="7">
    <source>
        <dbReference type="SAM" id="MobiDB-lite"/>
    </source>
</evidence>
<dbReference type="VEuPathDB" id="VectorBase:ISCW018625"/>
<dbReference type="PaxDb" id="6945-B7PLV6"/>
<evidence type="ECO:0000256" key="1">
    <source>
        <dbReference type="ARBA" id="ARBA00004123"/>
    </source>
</evidence>
<keyword evidence="6" id="KW-0539">Nucleus</keyword>
<accession>B7PLV6</accession>
<dbReference type="Gene3D" id="4.10.280.10">
    <property type="entry name" value="Helix-loop-helix DNA-binding domain"/>
    <property type="match status" value="1"/>
</dbReference>
<dbReference type="GO" id="GO:0010557">
    <property type="term" value="P:positive regulation of macromolecule biosynthetic process"/>
    <property type="evidence" value="ECO:0007669"/>
    <property type="project" value="UniProtKB-ARBA"/>
</dbReference>
<dbReference type="Proteomes" id="UP000001555">
    <property type="component" value="Unassembled WGS sequence"/>
</dbReference>